<reference evidence="1 2" key="1">
    <citation type="journal article" date="2006" name="Extremophiles">
        <title>Characterization of Exiguobacterium isolates from the Siberian permafrost. Description of Exiguobacterium sibiricum sp. nov.</title>
        <authorList>
            <person name="Rodrigues D.F."/>
            <person name="Goris J."/>
            <person name="Vishnivetskaya T."/>
            <person name="Gilichinsky D."/>
            <person name="Thomashow M.F."/>
            <person name="Tiedje J.M."/>
        </authorList>
    </citation>
    <scope>NUCLEOTIDE SEQUENCE [LARGE SCALE GENOMIC DNA]</scope>
    <source>
        <strain evidence="2">DSM 17290 / CIP 109462 / JCM 13490 / 255-15</strain>
    </source>
</reference>
<dbReference type="OrthoDB" id="4979632at2"/>
<gene>
    <name evidence="1" type="ordered locus">Exig_0306</name>
</gene>
<sequence length="123" mass="14664">MTMSDNHIHQFRYRESGMGEEQLFTWTVATRELQLEEGTGEETIVLLSGRQQQELTRRLEKAGVIDWQPEYTTEWLILDGTYWEISWSGSEGNGASQGNNAYPEHWELLRDWLYRQFEKEEFR</sequence>
<accession>B1YI08</accession>
<reference evidence="2" key="3">
    <citation type="submission" date="2008-04" db="EMBL/GenBank/DDBJ databases">
        <title>Complete sequence of chromosome of Exiguobacterium sibiricum 255-15.</title>
        <authorList>
            <consortium name="US DOE Joint Genome Institute"/>
            <person name="Copeland A."/>
            <person name="Lucas S."/>
            <person name="Lapidus A."/>
            <person name="Glavina del Rio T."/>
            <person name="Dalin E."/>
            <person name="Tice H."/>
            <person name="Bruce D."/>
            <person name="Goodwin L."/>
            <person name="Pitluck S."/>
            <person name="Kiss H."/>
            <person name="Chertkov O."/>
            <person name="Monk C."/>
            <person name="Brettin T."/>
            <person name="Detter J.C."/>
            <person name="Han C."/>
            <person name="Kuske C.R."/>
            <person name="Schmutz J."/>
            <person name="Larimer F."/>
            <person name="Land M."/>
            <person name="Hauser L."/>
            <person name="Kyrpides N."/>
            <person name="Mikhailova N."/>
            <person name="Vishnivetskaya T."/>
            <person name="Rodrigues D.F."/>
            <person name="Gilichinsky D."/>
            <person name="Tiedje J."/>
            <person name="Richardson P."/>
        </authorList>
    </citation>
    <scope>NUCLEOTIDE SEQUENCE [LARGE SCALE GENOMIC DNA]</scope>
    <source>
        <strain evidence="2">DSM 17290 / CIP 109462 / JCM 13490 / 255-15</strain>
    </source>
</reference>
<dbReference type="KEGG" id="esi:Exig_0306"/>
<keyword evidence="2" id="KW-1185">Reference proteome</keyword>
<protein>
    <submittedName>
        <fullName evidence="1">Uncharacterized protein</fullName>
    </submittedName>
</protein>
<evidence type="ECO:0000313" key="2">
    <source>
        <dbReference type="Proteomes" id="UP000001681"/>
    </source>
</evidence>
<dbReference type="STRING" id="262543.Exig_0306"/>
<dbReference type="AlphaFoldDB" id="B1YI08"/>
<name>B1YI08_EXIS2</name>
<organism evidence="1 2">
    <name type="scientific">Exiguobacterium sibiricum (strain DSM 17290 / CCUG 55495 / CIP 109462 / JCM 13490 / 255-15)</name>
    <dbReference type="NCBI Taxonomy" id="262543"/>
    <lineage>
        <taxon>Bacteria</taxon>
        <taxon>Bacillati</taxon>
        <taxon>Bacillota</taxon>
        <taxon>Bacilli</taxon>
        <taxon>Bacillales</taxon>
        <taxon>Bacillales Family XII. Incertae Sedis</taxon>
        <taxon>Exiguobacterium</taxon>
    </lineage>
</organism>
<reference evidence="1 2" key="2">
    <citation type="journal article" date="2008" name="BMC Genomics">
        <title>Architecture of thermal adaptation in an Exiguobacterium sibiricum strain isolated from 3 million year old permafrost: a genome and transcriptome approach.</title>
        <authorList>
            <person name="Rodrigues D.F."/>
            <person name="Ivanova N."/>
            <person name="He Z."/>
            <person name="Huebner M."/>
            <person name="Zhou J."/>
            <person name="Tiedje J.M."/>
        </authorList>
    </citation>
    <scope>NUCLEOTIDE SEQUENCE [LARGE SCALE GENOMIC DNA]</scope>
    <source>
        <strain evidence="2">DSM 17290 / CIP 109462 / JCM 13490 / 255-15</strain>
    </source>
</reference>
<dbReference type="RefSeq" id="WP_012369217.1">
    <property type="nucleotide sequence ID" value="NC_010556.1"/>
</dbReference>
<proteinExistence type="predicted"/>
<dbReference type="Proteomes" id="UP000001681">
    <property type="component" value="Chromosome"/>
</dbReference>
<dbReference type="EMBL" id="CP001022">
    <property type="protein sequence ID" value="ACB59792.1"/>
    <property type="molecule type" value="Genomic_DNA"/>
</dbReference>
<evidence type="ECO:0000313" key="1">
    <source>
        <dbReference type="EMBL" id="ACB59792.1"/>
    </source>
</evidence>
<dbReference type="HOGENOM" id="CLU_2011821_0_0_9"/>